<sequence>MKSLVAMQYFIGTDSEYSIRCQSVNGVLWMQ</sequence>
<reference evidence="1" key="1">
    <citation type="submission" date="2014-11" db="EMBL/GenBank/DDBJ databases">
        <authorList>
            <person name="Amaro Gonzalez C."/>
        </authorList>
    </citation>
    <scope>NUCLEOTIDE SEQUENCE</scope>
</reference>
<protein>
    <submittedName>
        <fullName evidence="1">Uncharacterized protein</fullName>
    </submittedName>
</protein>
<organism evidence="1">
    <name type="scientific">Anguilla anguilla</name>
    <name type="common">European freshwater eel</name>
    <name type="synonym">Muraena anguilla</name>
    <dbReference type="NCBI Taxonomy" id="7936"/>
    <lineage>
        <taxon>Eukaryota</taxon>
        <taxon>Metazoa</taxon>
        <taxon>Chordata</taxon>
        <taxon>Craniata</taxon>
        <taxon>Vertebrata</taxon>
        <taxon>Euteleostomi</taxon>
        <taxon>Actinopterygii</taxon>
        <taxon>Neopterygii</taxon>
        <taxon>Teleostei</taxon>
        <taxon>Anguilliformes</taxon>
        <taxon>Anguillidae</taxon>
        <taxon>Anguilla</taxon>
    </lineage>
</organism>
<reference evidence="1" key="2">
    <citation type="journal article" date="2015" name="Fish Shellfish Immunol.">
        <title>Early steps in the European eel (Anguilla anguilla)-Vibrio vulnificus interaction in the gills: Role of the RtxA13 toxin.</title>
        <authorList>
            <person name="Callol A."/>
            <person name="Pajuelo D."/>
            <person name="Ebbesson L."/>
            <person name="Teles M."/>
            <person name="MacKenzie S."/>
            <person name="Amaro C."/>
        </authorList>
    </citation>
    <scope>NUCLEOTIDE SEQUENCE</scope>
</reference>
<dbReference type="AlphaFoldDB" id="A0A0E9SGQ2"/>
<proteinExistence type="predicted"/>
<dbReference type="EMBL" id="GBXM01068111">
    <property type="protein sequence ID" value="JAH40466.1"/>
    <property type="molecule type" value="Transcribed_RNA"/>
</dbReference>
<evidence type="ECO:0000313" key="1">
    <source>
        <dbReference type="EMBL" id="JAH40466.1"/>
    </source>
</evidence>
<name>A0A0E9SGQ2_ANGAN</name>
<accession>A0A0E9SGQ2</accession>